<keyword evidence="7" id="KW-1185">Reference proteome</keyword>
<dbReference type="Pfam" id="PF21597">
    <property type="entry name" value="TetR_C_43"/>
    <property type="match status" value="1"/>
</dbReference>
<gene>
    <name evidence="6" type="ORF">Ato02nite_068930</name>
</gene>
<evidence type="ECO:0000256" key="1">
    <source>
        <dbReference type="ARBA" id="ARBA00023015"/>
    </source>
</evidence>
<accession>A0A919TGG5</accession>
<dbReference type="InterPro" id="IPR009057">
    <property type="entry name" value="Homeodomain-like_sf"/>
</dbReference>
<dbReference type="AlphaFoldDB" id="A0A919TGG5"/>
<dbReference type="Pfam" id="PF00440">
    <property type="entry name" value="TetR_N"/>
    <property type="match status" value="1"/>
</dbReference>
<evidence type="ECO:0000313" key="7">
    <source>
        <dbReference type="Proteomes" id="UP000677082"/>
    </source>
</evidence>
<evidence type="ECO:0000256" key="4">
    <source>
        <dbReference type="PROSITE-ProRule" id="PRU00335"/>
    </source>
</evidence>
<comment type="caution">
    <text evidence="6">The sequence shown here is derived from an EMBL/GenBank/DDBJ whole genome shotgun (WGS) entry which is preliminary data.</text>
</comment>
<dbReference type="Proteomes" id="UP000677082">
    <property type="component" value="Unassembled WGS sequence"/>
</dbReference>
<evidence type="ECO:0000259" key="5">
    <source>
        <dbReference type="PROSITE" id="PS50977"/>
    </source>
</evidence>
<proteinExistence type="predicted"/>
<protein>
    <submittedName>
        <fullName evidence="6">TetR family transcriptional regulator</fullName>
    </submittedName>
</protein>
<organism evidence="6 7">
    <name type="scientific">Paractinoplanes toevensis</name>
    <dbReference type="NCBI Taxonomy" id="571911"/>
    <lineage>
        <taxon>Bacteria</taxon>
        <taxon>Bacillati</taxon>
        <taxon>Actinomycetota</taxon>
        <taxon>Actinomycetes</taxon>
        <taxon>Micromonosporales</taxon>
        <taxon>Micromonosporaceae</taxon>
        <taxon>Paractinoplanes</taxon>
    </lineage>
</organism>
<dbReference type="Gene3D" id="1.10.357.10">
    <property type="entry name" value="Tetracycline Repressor, domain 2"/>
    <property type="match status" value="1"/>
</dbReference>
<dbReference type="GO" id="GO:0003700">
    <property type="term" value="F:DNA-binding transcription factor activity"/>
    <property type="evidence" value="ECO:0007669"/>
    <property type="project" value="TreeGrafter"/>
</dbReference>
<keyword evidence="1" id="KW-0805">Transcription regulation</keyword>
<keyword evidence="2 4" id="KW-0238">DNA-binding</keyword>
<dbReference type="InterPro" id="IPR050109">
    <property type="entry name" value="HTH-type_TetR-like_transc_reg"/>
</dbReference>
<dbReference type="InterPro" id="IPR001647">
    <property type="entry name" value="HTH_TetR"/>
</dbReference>
<dbReference type="SUPFAM" id="SSF46689">
    <property type="entry name" value="Homeodomain-like"/>
    <property type="match status" value="1"/>
</dbReference>
<evidence type="ECO:0000256" key="3">
    <source>
        <dbReference type="ARBA" id="ARBA00023163"/>
    </source>
</evidence>
<feature type="DNA-binding region" description="H-T-H motif" evidence="4">
    <location>
        <begin position="28"/>
        <end position="47"/>
    </location>
</feature>
<dbReference type="PANTHER" id="PTHR30055:SF234">
    <property type="entry name" value="HTH-TYPE TRANSCRIPTIONAL REGULATOR BETI"/>
    <property type="match status" value="1"/>
</dbReference>
<reference evidence="6 7" key="1">
    <citation type="submission" date="2021-03" db="EMBL/GenBank/DDBJ databases">
        <title>Whole genome shotgun sequence of Actinoplanes toevensis NBRC 105298.</title>
        <authorList>
            <person name="Komaki H."/>
            <person name="Tamura T."/>
        </authorList>
    </citation>
    <scope>NUCLEOTIDE SEQUENCE [LARGE SCALE GENOMIC DNA]</scope>
    <source>
        <strain evidence="6 7">NBRC 105298</strain>
    </source>
</reference>
<dbReference type="PRINTS" id="PR00455">
    <property type="entry name" value="HTHTETR"/>
</dbReference>
<dbReference type="SUPFAM" id="SSF48498">
    <property type="entry name" value="Tetracyclin repressor-like, C-terminal domain"/>
    <property type="match status" value="1"/>
</dbReference>
<sequence length="181" mass="19950">MRADAERNRAALLTAAREIFGEQGLDASLDEIARRAGVGNATLYRRFPTRRDLIAAVFAGQMNEYVELSDRALQEPDPWSAFVGYLTRLFELQATDRGLSELLVSTSFDDDARLSDLRTAAQRGASEVIARAVGAGVLRADFSRRDLSILMRANAGVVQRSPEPDAWRRQLALLLDGLAAR</sequence>
<dbReference type="EMBL" id="BOQN01000088">
    <property type="protein sequence ID" value="GIM95100.1"/>
    <property type="molecule type" value="Genomic_DNA"/>
</dbReference>
<dbReference type="PANTHER" id="PTHR30055">
    <property type="entry name" value="HTH-TYPE TRANSCRIPTIONAL REGULATOR RUTR"/>
    <property type="match status" value="1"/>
</dbReference>
<dbReference type="InterPro" id="IPR036271">
    <property type="entry name" value="Tet_transcr_reg_TetR-rel_C_sf"/>
</dbReference>
<keyword evidence="3" id="KW-0804">Transcription</keyword>
<evidence type="ECO:0000256" key="2">
    <source>
        <dbReference type="ARBA" id="ARBA00023125"/>
    </source>
</evidence>
<feature type="domain" description="HTH tetR-type" evidence="5">
    <location>
        <begin position="6"/>
        <end position="65"/>
    </location>
</feature>
<name>A0A919TGG5_9ACTN</name>
<evidence type="ECO:0000313" key="6">
    <source>
        <dbReference type="EMBL" id="GIM95100.1"/>
    </source>
</evidence>
<dbReference type="GO" id="GO:0000976">
    <property type="term" value="F:transcription cis-regulatory region binding"/>
    <property type="evidence" value="ECO:0007669"/>
    <property type="project" value="TreeGrafter"/>
</dbReference>
<dbReference type="PROSITE" id="PS50977">
    <property type="entry name" value="HTH_TETR_2"/>
    <property type="match status" value="1"/>
</dbReference>
<dbReference type="InterPro" id="IPR049445">
    <property type="entry name" value="TetR_SbtR-like_C"/>
</dbReference>